<evidence type="ECO:0000259" key="8">
    <source>
        <dbReference type="PROSITE" id="PS50949"/>
    </source>
</evidence>
<evidence type="ECO:0000256" key="7">
    <source>
        <dbReference type="ARBA" id="ARBA00023163"/>
    </source>
</evidence>
<dbReference type="Gene3D" id="3.40.640.10">
    <property type="entry name" value="Type I PLP-dependent aspartate aminotransferase-like (Major domain)"/>
    <property type="match status" value="1"/>
</dbReference>
<name>A0A1I3S3S5_HALDA</name>
<evidence type="ECO:0000256" key="1">
    <source>
        <dbReference type="ARBA" id="ARBA00001933"/>
    </source>
</evidence>
<dbReference type="InterPro" id="IPR000524">
    <property type="entry name" value="Tscrpt_reg_HTH_GntR"/>
</dbReference>
<feature type="domain" description="HTH gntR-type" evidence="8">
    <location>
        <begin position="13"/>
        <end position="81"/>
    </location>
</feature>
<evidence type="ECO:0000313" key="9">
    <source>
        <dbReference type="EMBL" id="SFJ53295.1"/>
    </source>
</evidence>
<dbReference type="GO" id="GO:0003700">
    <property type="term" value="F:DNA-binding transcription factor activity"/>
    <property type="evidence" value="ECO:0007669"/>
    <property type="project" value="InterPro"/>
</dbReference>
<keyword evidence="4" id="KW-0663">Pyridoxal phosphate</keyword>
<gene>
    <name evidence="9" type="ORF">SAMN04487936_102520</name>
</gene>
<dbReference type="SMART" id="SM00345">
    <property type="entry name" value="HTH_GNTR"/>
    <property type="match status" value="1"/>
</dbReference>
<evidence type="ECO:0000256" key="2">
    <source>
        <dbReference type="ARBA" id="ARBA00005384"/>
    </source>
</evidence>
<organism evidence="9 10">
    <name type="scientific">Halobacillus dabanensis</name>
    <dbReference type="NCBI Taxonomy" id="240302"/>
    <lineage>
        <taxon>Bacteria</taxon>
        <taxon>Bacillati</taxon>
        <taxon>Bacillota</taxon>
        <taxon>Bacilli</taxon>
        <taxon>Bacillales</taxon>
        <taxon>Bacillaceae</taxon>
        <taxon>Halobacillus</taxon>
    </lineage>
</organism>
<dbReference type="EMBL" id="FOSB01000002">
    <property type="protein sequence ID" value="SFJ53295.1"/>
    <property type="molecule type" value="Genomic_DNA"/>
</dbReference>
<dbReference type="Proteomes" id="UP000183557">
    <property type="component" value="Unassembled WGS sequence"/>
</dbReference>
<evidence type="ECO:0000256" key="6">
    <source>
        <dbReference type="ARBA" id="ARBA00023125"/>
    </source>
</evidence>
<keyword evidence="9" id="KW-0808">Transferase</keyword>
<dbReference type="InterPro" id="IPR036390">
    <property type="entry name" value="WH_DNA-bd_sf"/>
</dbReference>
<dbReference type="PROSITE" id="PS50949">
    <property type="entry name" value="HTH_GNTR"/>
    <property type="match status" value="1"/>
</dbReference>
<dbReference type="CDD" id="cd07377">
    <property type="entry name" value="WHTH_GntR"/>
    <property type="match status" value="1"/>
</dbReference>
<evidence type="ECO:0000256" key="3">
    <source>
        <dbReference type="ARBA" id="ARBA00022576"/>
    </source>
</evidence>
<dbReference type="InterPro" id="IPR004839">
    <property type="entry name" value="Aminotransferase_I/II_large"/>
</dbReference>
<evidence type="ECO:0000256" key="4">
    <source>
        <dbReference type="ARBA" id="ARBA00022898"/>
    </source>
</evidence>
<dbReference type="GO" id="GO:0003677">
    <property type="term" value="F:DNA binding"/>
    <property type="evidence" value="ECO:0007669"/>
    <property type="project" value="UniProtKB-KW"/>
</dbReference>
<keyword evidence="7" id="KW-0804">Transcription</keyword>
<dbReference type="Gene3D" id="1.10.10.10">
    <property type="entry name" value="Winged helix-like DNA-binding domain superfamily/Winged helix DNA-binding domain"/>
    <property type="match status" value="1"/>
</dbReference>
<keyword evidence="3 9" id="KW-0032">Aminotransferase</keyword>
<sequence>MIFLQIDKTSQGKYIYQQIYAGIKESILQGKIEVDEKLPSKRVLADRFQVSINSVSNAYGQLLAEGYIYTIERKGYFVENINQFIGQQEKAPPDLPNDLREKHSIKEGWLSLSHMTADISKFPFKKWLKCQNEAIKNHQEELSEITHPQGPYLVRETISRMIALTRGVRCEPEQIIIGGGTQPLIRQLMTLQKESTKVGVENPGYSRIYSLLQSMKFNVSPINLDKKGIDINEVEVGDPNILFITPSHQFPTGIIMPISRRIELLNWAALSNERYIVEDDYDSEFKYGTDNIPSLQSLDRNQRVVYTGTFSKTLLPSLRISYMVLPPELLRTYRHQYSNYIHGSNSLSLFTLHYFIESGEYERHIKRMNLHYETKRKLLMKQLQETFKDDIDIKDVPAGLHFFAHLKTNRGYEEIHERAEKEKLELYSIERFTLNNKYKGAGNGISLVLGFATIKVEDIPEAVGRLRRIIK</sequence>
<dbReference type="InterPro" id="IPR015424">
    <property type="entry name" value="PyrdxlP-dep_Trfase"/>
</dbReference>
<dbReference type="Pfam" id="PF00155">
    <property type="entry name" value="Aminotran_1_2"/>
    <property type="match status" value="1"/>
</dbReference>
<dbReference type="InterPro" id="IPR036388">
    <property type="entry name" value="WH-like_DNA-bd_sf"/>
</dbReference>
<reference evidence="10" key="1">
    <citation type="submission" date="2016-10" db="EMBL/GenBank/DDBJ databases">
        <authorList>
            <person name="Varghese N."/>
            <person name="Submissions S."/>
        </authorList>
    </citation>
    <scope>NUCLEOTIDE SEQUENCE [LARGE SCALE GENOMIC DNA]</scope>
    <source>
        <strain evidence="10">CGMCC 1.3704</strain>
    </source>
</reference>
<dbReference type="OrthoDB" id="9808770at2"/>
<dbReference type="SUPFAM" id="SSF46785">
    <property type="entry name" value="Winged helix' DNA-binding domain"/>
    <property type="match status" value="1"/>
</dbReference>
<dbReference type="RefSeq" id="WP_075035574.1">
    <property type="nucleotide sequence ID" value="NZ_FOSB01000002.1"/>
</dbReference>
<keyword evidence="5" id="KW-0805">Transcription regulation</keyword>
<comment type="similarity">
    <text evidence="2">In the C-terminal section; belongs to the class-I pyridoxal-phosphate-dependent aminotransferase family.</text>
</comment>
<keyword evidence="10" id="KW-1185">Reference proteome</keyword>
<dbReference type="GO" id="GO:0030170">
    <property type="term" value="F:pyridoxal phosphate binding"/>
    <property type="evidence" value="ECO:0007669"/>
    <property type="project" value="InterPro"/>
</dbReference>
<dbReference type="InterPro" id="IPR051446">
    <property type="entry name" value="HTH_trans_reg/aminotransferase"/>
</dbReference>
<dbReference type="PANTHER" id="PTHR46577">
    <property type="entry name" value="HTH-TYPE TRANSCRIPTIONAL REGULATORY PROTEIN GABR"/>
    <property type="match status" value="1"/>
</dbReference>
<dbReference type="InterPro" id="IPR015421">
    <property type="entry name" value="PyrdxlP-dep_Trfase_major"/>
</dbReference>
<dbReference type="Pfam" id="PF00392">
    <property type="entry name" value="GntR"/>
    <property type="match status" value="1"/>
</dbReference>
<protein>
    <submittedName>
        <fullName evidence="9">GntR family transcriptional regulator / MocR family aminotransferase</fullName>
    </submittedName>
</protein>
<dbReference type="CDD" id="cd00609">
    <property type="entry name" value="AAT_like"/>
    <property type="match status" value="1"/>
</dbReference>
<proteinExistence type="inferred from homology"/>
<evidence type="ECO:0000313" key="10">
    <source>
        <dbReference type="Proteomes" id="UP000183557"/>
    </source>
</evidence>
<evidence type="ECO:0000256" key="5">
    <source>
        <dbReference type="ARBA" id="ARBA00023015"/>
    </source>
</evidence>
<dbReference type="PANTHER" id="PTHR46577:SF1">
    <property type="entry name" value="HTH-TYPE TRANSCRIPTIONAL REGULATORY PROTEIN GABR"/>
    <property type="match status" value="1"/>
</dbReference>
<dbReference type="AlphaFoldDB" id="A0A1I3S3S5"/>
<dbReference type="GO" id="GO:0008483">
    <property type="term" value="F:transaminase activity"/>
    <property type="evidence" value="ECO:0007669"/>
    <property type="project" value="UniProtKB-KW"/>
</dbReference>
<keyword evidence="6" id="KW-0238">DNA-binding</keyword>
<accession>A0A1I3S3S5</accession>
<comment type="cofactor">
    <cofactor evidence="1">
        <name>pyridoxal 5'-phosphate</name>
        <dbReference type="ChEBI" id="CHEBI:597326"/>
    </cofactor>
</comment>
<dbReference type="SUPFAM" id="SSF53383">
    <property type="entry name" value="PLP-dependent transferases"/>
    <property type="match status" value="1"/>
</dbReference>